<keyword evidence="1" id="KW-0812">Transmembrane</keyword>
<dbReference type="PANTHER" id="PTHR22963">
    <property type="entry name" value="ENDOGLIN-RELATED"/>
    <property type="match status" value="1"/>
</dbReference>
<dbReference type="InterPro" id="IPR048407">
    <property type="entry name" value="Dumpy_DPY"/>
</dbReference>
<dbReference type="InterPro" id="IPR001304">
    <property type="entry name" value="C-type_lectin-like"/>
</dbReference>
<dbReference type="EMBL" id="GECZ01012032">
    <property type="protein sequence ID" value="JAS57737.1"/>
    <property type="molecule type" value="Transcribed_RNA"/>
</dbReference>
<evidence type="ECO:0000259" key="2">
    <source>
        <dbReference type="PROSITE" id="PS50041"/>
    </source>
</evidence>
<dbReference type="Pfam" id="PF00059">
    <property type="entry name" value="Lectin_C"/>
    <property type="match status" value="1"/>
</dbReference>
<reference evidence="3" key="1">
    <citation type="submission" date="2015-11" db="EMBL/GenBank/DDBJ databases">
        <title>De novo transcriptome assembly of four potential Pierce s Disease insect vectors from Arizona vineyards.</title>
        <authorList>
            <person name="Tassone E.E."/>
        </authorList>
    </citation>
    <scope>NUCLEOTIDE SEQUENCE</scope>
</reference>
<evidence type="ECO:0000256" key="1">
    <source>
        <dbReference type="SAM" id="Phobius"/>
    </source>
</evidence>
<protein>
    <recommendedName>
        <fullName evidence="2">C-type lectin domain-containing protein</fullName>
    </recommendedName>
</protein>
<dbReference type="InterPro" id="IPR016186">
    <property type="entry name" value="C-type_lectin-like/link_sf"/>
</dbReference>
<keyword evidence="1" id="KW-1133">Transmembrane helix</keyword>
<feature type="domain" description="C-type lectin" evidence="2">
    <location>
        <begin position="125"/>
        <end position="247"/>
    </location>
</feature>
<dbReference type="InterPro" id="IPR000742">
    <property type="entry name" value="EGF"/>
</dbReference>
<dbReference type="SMART" id="SM00034">
    <property type="entry name" value="CLECT"/>
    <property type="match status" value="1"/>
</dbReference>
<sequence>DNLDNSIIVNFDKWKARSRHSDMSASVVNFGLLGLLWFCLIIHVTRVSGQSDNTLTLPQCVTNVDCGEQLACVNLKCEDPCPGLCYGNATCEIYNHVPYCSCKSGFSGNPFTGCQQASPRNCSTTGRKVYKVERFIKVNWFAAIVHCQSHGWRLATIDSKEENDLIKEEIRKTRIRNDRFWTSGTNYANGDWIWMVSGMPLPESTDWEPGEPNNAGDEHCIEFFEKDGNGYMWNDRRCFDEIHPICEYFE</sequence>
<name>A0A1B6G5M8_9HEMI</name>
<keyword evidence="1" id="KW-0472">Membrane</keyword>
<dbReference type="PROSITE" id="PS50041">
    <property type="entry name" value="C_TYPE_LECTIN_2"/>
    <property type="match status" value="1"/>
</dbReference>
<proteinExistence type="predicted"/>
<dbReference type="Gene3D" id="3.10.100.10">
    <property type="entry name" value="Mannose-Binding Protein A, subunit A"/>
    <property type="match status" value="1"/>
</dbReference>
<dbReference type="SUPFAM" id="SSF90148">
    <property type="entry name" value="DPY module"/>
    <property type="match status" value="1"/>
</dbReference>
<feature type="transmembrane region" description="Helical" evidence="1">
    <location>
        <begin position="23"/>
        <end position="44"/>
    </location>
</feature>
<gene>
    <name evidence="3" type="ORF">g.14536</name>
</gene>
<dbReference type="CDD" id="cd00037">
    <property type="entry name" value="CLECT"/>
    <property type="match status" value="1"/>
</dbReference>
<organism evidence="3">
    <name type="scientific">Cuerna arida</name>
    <dbReference type="NCBI Taxonomy" id="1464854"/>
    <lineage>
        <taxon>Eukaryota</taxon>
        <taxon>Metazoa</taxon>
        <taxon>Ecdysozoa</taxon>
        <taxon>Arthropoda</taxon>
        <taxon>Hexapoda</taxon>
        <taxon>Insecta</taxon>
        <taxon>Pterygota</taxon>
        <taxon>Neoptera</taxon>
        <taxon>Paraneoptera</taxon>
        <taxon>Hemiptera</taxon>
        <taxon>Auchenorrhyncha</taxon>
        <taxon>Membracoidea</taxon>
        <taxon>Cicadellidae</taxon>
        <taxon>Cicadellinae</taxon>
        <taxon>Proconiini</taxon>
        <taxon>Cuerna</taxon>
    </lineage>
</organism>
<feature type="non-terminal residue" evidence="3">
    <location>
        <position position="1"/>
    </location>
</feature>
<accession>A0A1B6G5M8</accession>
<dbReference type="AlphaFoldDB" id="A0A1B6G5M8"/>
<dbReference type="Pfam" id="PF21164">
    <property type="entry name" value="Dumpy_DPY"/>
    <property type="match status" value="1"/>
</dbReference>
<dbReference type="PROSITE" id="PS01186">
    <property type="entry name" value="EGF_2"/>
    <property type="match status" value="1"/>
</dbReference>
<dbReference type="PANTHER" id="PTHR22963:SF38">
    <property type="entry name" value="LP13770P"/>
    <property type="match status" value="1"/>
</dbReference>
<evidence type="ECO:0000313" key="3">
    <source>
        <dbReference type="EMBL" id="JAS57737.1"/>
    </source>
</evidence>
<dbReference type="SUPFAM" id="SSF56436">
    <property type="entry name" value="C-type lectin-like"/>
    <property type="match status" value="1"/>
</dbReference>
<dbReference type="InterPro" id="IPR016187">
    <property type="entry name" value="CTDL_fold"/>
</dbReference>